<proteinExistence type="predicted"/>
<evidence type="ECO:0000313" key="1">
    <source>
        <dbReference type="EMBL" id="WEK04223.1"/>
    </source>
</evidence>
<name>A0AAJ6B171_9HYPH</name>
<protein>
    <recommendedName>
        <fullName evidence="3">Type II toxin-antitoxin system ParD family antitoxin</fullName>
    </recommendedName>
</protein>
<sequence length="89" mass="10109">MVELTIKVPDDTKAWLESKVEGGPFDSIDHAMRYALREQRERDEPGFVYSEQDIEDMLNEASASGSVAMPSVEEIMDEAMRQDDEPKQS</sequence>
<evidence type="ECO:0008006" key="3">
    <source>
        <dbReference type="Google" id="ProtNLM"/>
    </source>
</evidence>
<evidence type="ECO:0000313" key="2">
    <source>
        <dbReference type="Proteomes" id="UP001217476"/>
    </source>
</evidence>
<dbReference type="GO" id="GO:0006355">
    <property type="term" value="P:regulation of DNA-templated transcription"/>
    <property type="evidence" value="ECO:0007669"/>
    <property type="project" value="InterPro"/>
</dbReference>
<gene>
    <name evidence="1" type="ORF">P0Y65_18895</name>
</gene>
<reference evidence="1" key="1">
    <citation type="submission" date="2023-03" db="EMBL/GenBank/DDBJ databases">
        <title>Andean soil-derived lignocellulolytic bacterial consortium as a source of novel taxa and putative plastic-active enzymes.</title>
        <authorList>
            <person name="Diaz-Garcia L."/>
            <person name="Chuvochina M."/>
            <person name="Feuerriegel G."/>
            <person name="Bunk B."/>
            <person name="Sproer C."/>
            <person name="Streit W.R."/>
            <person name="Rodriguez L.M."/>
            <person name="Overmann J."/>
            <person name="Jimenez D.J."/>
        </authorList>
    </citation>
    <scope>NUCLEOTIDE SEQUENCE</scope>
    <source>
        <strain evidence="1">MAG 4196</strain>
    </source>
</reference>
<dbReference type="Gene3D" id="6.10.10.120">
    <property type="entry name" value="Antitoxin ParD1-like"/>
    <property type="match status" value="1"/>
</dbReference>
<dbReference type="EMBL" id="CP119312">
    <property type="protein sequence ID" value="WEK04223.1"/>
    <property type="molecule type" value="Genomic_DNA"/>
</dbReference>
<accession>A0AAJ6B171</accession>
<organism evidence="1 2">
    <name type="scientific">Candidatus Devosia phytovorans</name>
    <dbReference type="NCBI Taxonomy" id="3121372"/>
    <lineage>
        <taxon>Bacteria</taxon>
        <taxon>Pseudomonadati</taxon>
        <taxon>Pseudomonadota</taxon>
        <taxon>Alphaproteobacteria</taxon>
        <taxon>Hyphomicrobiales</taxon>
        <taxon>Devosiaceae</taxon>
        <taxon>Devosia</taxon>
    </lineage>
</organism>
<dbReference type="InterPro" id="IPR010985">
    <property type="entry name" value="Ribbon_hlx_hlx"/>
</dbReference>
<dbReference type="AlphaFoldDB" id="A0AAJ6B171"/>
<dbReference type="Proteomes" id="UP001217476">
    <property type="component" value="Chromosome"/>
</dbReference>
<dbReference type="InterPro" id="IPR038296">
    <property type="entry name" value="ParD_sf"/>
</dbReference>
<dbReference type="SUPFAM" id="SSF47598">
    <property type="entry name" value="Ribbon-helix-helix"/>
    <property type="match status" value="1"/>
</dbReference>